<feature type="transmembrane region" description="Helical" evidence="1">
    <location>
        <begin position="79"/>
        <end position="100"/>
    </location>
</feature>
<dbReference type="EMBL" id="BRVP01000004">
    <property type="protein sequence ID" value="GLB51795.1"/>
    <property type="molecule type" value="Genomic_DNA"/>
</dbReference>
<gene>
    <name evidence="2" type="ORF">NBRC110019_08340</name>
</gene>
<keyword evidence="1" id="KW-1133">Transmembrane helix</keyword>
<reference evidence="2" key="1">
    <citation type="submission" date="2022-07" db="EMBL/GenBank/DDBJ databases">
        <title>Taxonomy of Novel Oxalotrophic and Methylotrophic Bacteria.</title>
        <authorList>
            <person name="Sahin N."/>
            <person name="Tani A."/>
        </authorList>
    </citation>
    <scope>NUCLEOTIDE SEQUENCE</scope>
    <source>
        <strain evidence="2">AM327</strain>
    </source>
</reference>
<comment type="caution">
    <text evidence="2">The sequence shown here is derived from an EMBL/GenBank/DDBJ whole genome shotgun (WGS) entry which is preliminary data.</text>
</comment>
<feature type="transmembrane region" description="Helical" evidence="1">
    <location>
        <begin position="6"/>
        <end position="22"/>
    </location>
</feature>
<protein>
    <submittedName>
        <fullName evidence="2">Uncharacterized protein</fullName>
    </submittedName>
</protein>
<keyword evidence="1" id="KW-0472">Membrane</keyword>
<dbReference type="Proteomes" id="UP001143545">
    <property type="component" value="Unassembled WGS sequence"/>
</dbReference>
<evidence type="ECO:0000313" key="2">
    <source>
        <dbReference type="EMBL" id="GLB51795.1"/>
    </source>
</evidence>
<keyword evidence="3" id="KW-1185">Reference proteome</keyword>
<name>A0A9W6B533_9FLAO</name>
<evidence type="ECO:0000313" key="3">
    <source>
        <dbReference type="Proteomes" id="UP001143545"/>
    </source>
</evidence>
<dbReference type="AlphaFoldDB" id="A0A9W6B533"/>
<evidence type="ECO:0000256" key="1">
    <source>
        <dbReference type="SAM" id="Phobius"/>
    </source>
</evidence>
<dbReference type="RefSeq" id="WP_281752703.1">
    <property type="nucleotide sequence ID" value="NZ_BRVP01000004.1"/>
</dbReference>
<accession>A0A9W6B533</accession>
<feature type="transmembrane region" description="Helical" evidence="1">
    <location>
        <begin position="106"/>
        <end position="125"/>
    </location>
</feature>
<sequence>MNSIILIITGILGAVLTFYVNTHLKQGAVRASALLSFVVALFFYLFPEILNETLSQKIPIVFIGASFIGMVSHKVVNNYIIIAISGIIFSIIFLNTSAFFSGYGGALGTSACISLLTAMSIPTFFSKKSIGNGLISLAKFLFGRNKNN</sequence>
<feature type="transmembrane region" description="Helical" evidence="1">
    <location>
        <begin position="29"/>
        <end position="47"/>
    </location>
</feature>
<proteinExistence type="predicted"/>
<organism evidence="2 3">
    <name type="scientific">Neptunitalea chrysea</name>
    <dbReference type="NCBI Taxonomy" id="1647581"/>
    <lineage>
        <taxon>Bacteria</taxon>
        <taxon>Pseudomonadati</taxon>
        <taxon>Bacteroidota</taxon>
        <taxon>Flavobacteriia</taxon>
        <taxon>Flavobacteriales</taxon>
        <taxon>Flavobacteriaceae</taxon>
        <taxon>Neptunitalea</taxon>
    </lineage>
</organism>
<keyword evidence="1" id="KW-0812">Transmembrane</keyword>